<keyword evidence="2" id="KW-1185">Reference proteome</keyword>
<reference evidence="1" key="2">
    <citation type="submission" date="2023-05" db="EMBL/GenBank/DDBJ databases">
        <authorList>
            <person name="Schelkunov M.I."/>
        </authorList>
    </citation>
    <scope>NUCLEOTIDE SEQUENCE</scope>
    <source>
        <strain evidence="1">Hsosn_3</strain>
        <tissue evidence="1">Leaf</tissue>
    </source>
</reference>
<comment type="caution">
    <text evidence="1">The sequence shown here is derived from an EMBL/GenBank/DDBJ whole genome shotgun (WGS) entry which is preliminary data.</text>
</comment>
<name>A0AAD8JLG9_9APIA</name>
<dbReference type="AlphaFoldDB" id="A0AAD8JLG9"/>
<evidence type="ECO:0000313" key="1">
    <source>
        <dbReference type="EMBL" id="KAK1405448.1"/>
    </source>
</evidence>
<proteinExistence type="predicted"/>
<accession>A0AAD8JLG9</accession>
<reference evidence="1" key="1">
    <citation type="submission" date="2023-02" db="EMBL/GenBank/DDBJ databases">
        <title>Genome of toxic invasive species Heracleum sosnowskyi carries increased number of genes despite the absence of recent whole-genome duplications.</title>
        <authorList>
            <person name="Schelkunov M."/>
            <person name="Shtratnikova V."/>
            <person name="Makarenko M."/>
            <person name="Klepikova A."/>
            <person name="Omelchenko D."/>
            <person name="Novikova G."/>
            <person name="Obukhova E."/>
            <person name="Bogdanov V."/>
            <person name="Penin A."/>
            <person name="Logacheva M."/>
        </authorList>
    </citation>
    <scope>NUCLEOTIDE SEQUENCE</scope>
    <source>
        <strain evidence="1">Hsosn_3</strain>
        <tissue evidence="1">Leaf</tissue>
    </source>
</reference>
<dbReference type="EMBL" id="JAUIZM010000001">
    <property type="protein sequence ID" value="KAK1405448.1"/>
    <property type="molecule type" value="Genomic_DNA"/>
</dbReference>
<evidence type="ECO:0000313" key="2">
    <source>
        <dbReference type="Proteomes" id="UP001237642"/>
    </source>
</evidence>
<sequence length="293" mass="32320">MEDLRVDSEESSVDWVGCLGGVEANYNHLRLDNFTSLQQEFDGSKRQLKKNANCNKENVGLSPSVITSPSRTPLNAHNQSAILCSTPINELSKCGRKGFTPTSLDESYTLNSHNYVTPHGKDNSLRVPLFNISNKLGSGLEKYGISSRQEFKTTFSIIDKQHQTNKKKSAPAIVSSYTPLKKQGDSSGGPKSCLTKQSPVQKVKKKINANLAAFSSSRLFDEILDDDQCPRTVCELGNKKQKIDHNLNVESSSNFVESVLDVAECDSFIIDNCSTSGLLSDGDDFFWDICNHN</sequence>
<organism evidence="1 2">
    <name type="scientific">Heracleum sosnowskyi</name>
    <dbReference type="NCBI Taxonomy" id="360622"/>
    <lineage>
        <taxon>Eukaryota</taxon>
        <taxon>Viridiplantae</taxon>
        <taxon>Streptophyta</taxon>
        <taxon>Embryophyta</taxon>
        <taxon>Tracheophyta</taxon>
        <taxon>Spermatophyta</taxon>
        <taxon>Magnoliopsida</taxon>
        <taxon>eudicotyledons</taxon>
        <taxon>Gunneridae</taxon>
        <taxon>Pentapetalae</taxon>
        <taxon>asterids</taxon>
        <taxon>campanulids</taxon>
        <taxon>Apiales</taxon>
        <taxon>Apiaceae</taxon>
        <taxon>Apioideae</taxon>
        <taxon>apioid superclade</taxon>
        <taxon>Tordylieae</taxon>
        <taxon>Tordyliinae</taxon>
        <taxon>Heracleum</taxon>
    </lineage>
</organism>
<gene>
    <name evidence="1" type="ORF">POM88_005053</name>
</gene>
<dbReference type="Proteomes" id="UP001237642">
    <property type="component" value="Unassembled WGS sequence"/>
</dbReference>
<protein>
    <submittedName>
        <fullName evidence="1">Uncharacterized protein</fullName>
    </submittedName>
</protein>